<evidence type="ECO:0000259" key="2">
    <source>
        <dbReference type="Pfam" id="PF13490"/>
    </source>
</evidence>
<protein>
    <recommendedName>
        <fullName evidence="2">Putative zinc-finger domain-containing protein</fullName>
    </recommendedName>
</protein>
<name>A0ABS5EYD7_9PROT</name>
<dbReference type="RefSeq" id="WP_211852974.1">
    <property type="nucleotide sequence ID" value="NZ_JAAGBB010000014.1"/>
</dbReference>
<dbReference type="Gene3D" id="1.10.10.1320">
    <property type="entry name" value="Anti-sigma factor, zinc-finger domain"/>
    <property type="match status" value="1"/>
</dbReference>
<keyword evidence="1" id="KW-0472">Membrane</keyword>
<dbReference type="InterPro" id="IPR027383">
    <property type="entry name" value="Znf_put"/>
</dbReference>
<dbReference type="InterPro" id="IPR041916">
    <property type="entry name" value="Anti_sigma_zinc_sf"/>
</dbReference>
<reference evidence="4" key="1">
    <citation type="journal article" date="2021" name="Syst. Appl. Microbiol.">
        <title>Roseomonas hellenica sp. nov., isolated from roots of wild-growing Alkanna tinctoria.</title>
        <authorList>
            <person name="Rat A."/>
            <person name="Naranjo H.D."/>
            <person name="Lebbe L."/>
            <person name="Cnockaert M."/>
            <person name="Krigas N."/>
            <person name="Grigoriadou K."/>
            <person name="Maloupa E."/>
            <person name="Willems A."/>
        </authorList>
    </citation>
    <scope>NUCLEOTIDE SEQUENCE [LARGE SCALE GENOMIC DNA]</scope>
    <source>
        <strain evidence="4">LMG 31523</strain>
    </source>
</reference>
<comment type="caution">
    <text evidence="3">The sequence shown here is derived from an EMBL/GenBank/DDBJ whole genome shotgun (WGS) entry which is preliminary data.</text>
</comment>
<proteinExistence type="predicted"/>
<feature type="transmembrane region" description="Helical" evidence="1">
    <location>
        <begin position="90"/>
        <end position="111"/>
    </location>
</feature>
<accession>A0ABS5EYD7</accession>
<gene>
    <name evidence="3" type="ORF">GXW71_13150</name>
</gene>
<dbReference type="Pfam" id="PF13490">
    <property type="entry name" value="zf-HC2"/>
    <property type="match status" value="1"/>
</dbReference>
<evidence type="ECO:0000313" key="3">
    <source>
        <dbReference type="EMBL" id="MBR0665304.1"/>
    </source>
</evidence>
<evidence type="ECO:0000256" key="1">
    <source>
        <dbReference type="SAM" id="Phobius"/>
    </source>
</evidence>
<organism evidence="3 4">
    <name type="scientific">Plastoroseomonas hellenica</name>
    <dbReference type="NCBI Taxonomy" id="2687306"/>
    <lineage>
        <taxon>Bacteria</taxon>
        <taxon>Pseudomonadati</taxon>
        <taxon>Pseudomonadota</taxon>
        <taxon>Alphaproteobacteria</taxon>
        <taxon>Acetobacterales</taxon>
        <taxon>Acetobacteraceae</taxon>
        <taxon>Plastoroseomonas</taxon>
    </lineage>
</organism>
<keyword evidence="1" id="KW-0812">Transmembrane</keyword>
<sequence>MRATPADCGRFADLLDALADEELAPGMAAALRDHLAACPACAAEAAAIGALRAELATLRDEAAPEALRQRLAAMLRDDAPTTATPDRRRLLALTAAGVGGIAIGAGGFGLLHDSRPETIAHDLLTAHARALLAGAPPQIASGNTHQVRPWLSAHLPVAPRVPETEDFPLLGARLDLIGRRPAAAILYRRRAHAITVFATAEDLAQDWPSRPMTRNGFQLLPWVADGIRYVAVSDLNPGELAMLAERIRAPGP</sequence>
<evidence type="ECO:0000313" key="4">
    <source>
        <dbReference type="Proteomes" id="UP001196870"/>
    </source>
</evidence>
<feature type="domain" description="Putative zinc-finger" evidence="2">
    <location>
        <begin position="8"/>
        <end position="42"/>
    </location>
</feature>
<dbReference type="Proteomes" id="UP001196870">
    <property type="component" value="Unassembled WGS sequence"/>
</dbReference>
<dbReference type="EMBL" id="JAAGBB010000014">
    <property type="protein sequence ID" value="MBR0665304.1"/>
    <property type="molecule type" value="Genomic_DNA"/>
</dbReference>
<keyword evidence="4" id="KW-1185">Reference proteome</keyword>
<keyword evidence="1" id="KW-1133">Transmembrane helix</keyword>